<sequence>MPSDSNPQLVDVLVIGAGFSGIGLGIKLRKAGVESFVILERGADVGGTWRSNTYPGCACDVPSHLYSLSFEQNPGWSRMYPTQPELRDYLAGLADKHGLRSRMRFESEVVEAVFDAEAGRWAVRTRDGSSFDARVVVSGMGGLSRPKIPAFPGLERFRGPAFHSANWDHSFDMTGKRVAVVGTGASAIQFVPQIAPKVARLDLYQRTPPWILPKPDRPIRAWEQRLFRWLPGYGFALRNYLYWRQEILGVGYTLQPRFLKLAEKLALNYLREAVPDPELRAKLTPDYRIGCKRVLLTNDYLQAMSRPNLQVITQGVAAIGEHSVTATDGREREVDAIVFGTGFKTLDFTSPVRFVGAGGRELNEVWSGKPRAYFGVATAGFPNLFFITGPNSRVANNSIVFMIEVQIRYVVQCIRRILRGDARTLEVRREAQDAYNRALTRRARGTVFATGCRSWYLDENGESPVLWPGFSSEFWWKARSVRWRDFATG</sequence>
<name>A0ABU9E461_9BACT</name>
<dbReference type="RefSeq" id="WP_405276280.1">
    <property type="nucleotide sequence ID" value="NZ_JBBHLI010000001.1"/>
</dbReference>
<dbReference type="EC" id="1.14.13.-" evidence="1"/>
<accession>A0ABU9E461</accession>
<dbReference type="PANTHER" id="PTHR42877:SF4">
    <property type="entry name" value="FAD_NAD(P)-BINDING DOMAIN-CONTAINING PROTEIN-RELATED"/>
    <property type="match status" value="1"/>
</dbReference>
<dbReference type="Gene3D" id="3.50.50.60">
    <property type="entry name" value="FAD/NAD(P)-binding domain"/>
    <property type="match status" value="2"/>
</dbReference>
<dbReference type="EMBL" id="JBBHLI010000001">
    <property type="protein sequence ID" value="MEK9499515.1"/>
    <property type="molecule type" value="Genomic_DNA"/>
</dbReference>
<keyword evidence="2" id="KW-1185">Reference proteome</keyword>
<dbReference type="InterPro" id="IPR051209">
    <property type="entry name" value="FAD-bind_Monooxygenase_sf"/>
</dbReference>
<dbReference type="PANTHER" id="PTHR42877">
    <property type="entry name" value="L-ORNITHINE N(5)-MONOOXYGENASE-RELATED"/>
    <property type="match status" value="1"/>
</dbReference>
<dbReference type="Pfam" id="PF13738">
    <property type="entry name" value="Pyr_redox_3"/>
    <property type="match status" value="1"/>
</dbReference>
<gene>
    <name evidence="1" type="ORF">WI372_00795</name>
</gene>
<proteinExistence type="predicted"/>
<organism evidence="1 2">
    <name type="scientific">Gaopeijia maritima</name>
    <dbReference type="NCBI Taxonomy" id="3119007"/>
    <lineage>
        <taxon>Bacteria</taxon>
        <taxon>Pseudomonadati</taxon>
        <taxon>Gemmatimonadota</taxon>
        <taxon>Longimicrobiia</taxon>
        <taxon>Gaopeijiales</taxon>
        <taxon>Gaopeijiaceae</taxon>
        <taxon>Gaopeijia</taxon>
    </lineage>
</organism>
<protein>
    <submittedName>
        <fullName evidence="1">NAD(P)/FAD-dependent oxidoreductase</fullName>
        <ecNumber evidence="1">1.14.13.-</ecNumber>
    </submittedName>
</protein>
<comment type="caution">
    <text evidence="1">The sequence shown here is derived from an EMBL/GenBank/DDBJ whole genome shotgun (WGS) entry which is preliminary data.</text>
</comment>
<keyword evidence="1" id="KW-0560">Oxidoreductase</keyword>
<dbReference type="Proteomes" id="UP001484239">
    <property type="component" value="Unassembled WGS sequence"/>
</dbReference>
<dbReference type="SUPFAM" id="SSF51905">
    <property type="entry name" value="FAD/NAD(P)-binding domain"/>
    <property type="match status" value="2"/>
</dbReference>
<reference evidence="1 2" key="1">
    <citation type="submission" date="2024-02" db="EMBL/GenBank/DDBJ databases">
        <title>A novel Gemmatimonadota bacterium.</title>
        <authorList>
            <person name="Du Z.-J."/>
            <person name="Ye Y.-Q."/>
        </authorList>
    </citation>
    <scope>NUCLEOTIDE SEQUENCE [LARGE SCALE GENOMIC DNA]</scope>
    <source>
        <strain evidence="1 2">DH-20</strain>
    </source>
</reference>
<evidence type="ECO:0000313" key="1">
    <source>
        <dbReference type="EMBL" id="MEK9499515.1"/>
    </source>
</evidence>
<dbReference type="PRINTS" id="PR00469">
    <property type="entry name" value="PNDRDTASEII"/>
</dbReference>
<dbReference type="InterPro" id="IPR036188">
    <property type="entry name" value="FAD/NAD-bd_sf"/>
</dbReference>
<dbReference type="GO" id="GO:0016491">
    <property type="term" value="F:oxidoreductase activity"/>
    <property type="evidence" value="ECO:0007669"/>
    <property type="project" value="UniProtKB-KW"/>
</dbReference>
<evidence type="ECO:0000313" key="2">
    <source>
        <dbReference type="Proteomes" id="UP001484239"/>
    </source>
</evidence>